<dbReference type="FunFam" id="1.10.555.10:FF:000016">
    <property type="entry name" value="Rho GTPase activating protein 29"/>
    <property type="match status" value="1"/>
</dbReference>
<dbReference type="GO" id="GO:0005096">
    <property type="term" value="F:GTPase activator activity"/>
    <property type="evidence" value="ECO:0007669"/>
    <property type="project" value="UniProtKB-KW"/>
</dbReference>
<feature type="compositionally biased region" description="Polar residues" evidence="9">
    <location>
        <begin position="1000"/>
        <end position="1017"/>
    </location>
</feature>
<dbReference type="GO" id="GO:0051056">
    <property type="term" value="P:regulation of small GTPase mediated signal transduction"/>
    <property type="evidence" value="ECO:0007669"/>
    <property type="project" value="UniProtKB-ARBA"/>
</dbReference>
<dbReference type="Gene3D" id="1.10.555.10">
    <property type="entry name" value="Rho GTPase activation protein"/>
    <property type="match status" value="1"/>
</dbReference>
<keyword evidence="14" id="KW-1185">Reference proteome</keyword>
<keyword evidence="2" id="KW-0479">Metal-binding</keyword>
<dbReference type="InterPro" id="IPR054713">
    <property type="entry name" value="GMIP/FCHO2-like_FCH"/>
</dbReference>
<dbReference type="InterPro" id="IPR046349">
    <property type="entry name" value="C1-like_sf"/>
</dbReference>
<dbReference type="Pfam" id="PF22699">
    <property type="entry name" value="GMIP-like_FCH"/>
    <property type="match status" value="1"/>
</dbReference>
<keyword evidence="5 8" id="KW-0175">Coiled coil</keyword>
<dbReference type="SUPFAM" id="SSF48350">
    <property type="entry name" value="GTPase activation domain, GAP"/>
    <property type="match status" value="1"/>
</dbReference>
<evidence type="ECO:0000256" key="7">
    <source>
        <dbReference type="ARBA" id="ARBA00042921"/>
    </source>
</evidence>
<evidence type="ECO:0000256" key="3">
    <source>
        <dbReference type="ARBA" id="ARBA00022771"/>
    </source>
</evidence>
<dbReference type="PANTHER" id="PTHR15228:SF7">
    <property type="entry name" value="RHO GTPASE-ACTIVATING PROTEIN 29"/>
    <property type="match status" value="1"/>
</dbReference>
<dbReference type="GO" id="GO:0008270">
    <property type="term" value="F:zinc ion binding"/>
    <property type="evidence" value="ECO:0007669"/>
    <property type="project" value="UniProtKB-KW"/>
</dbReference>
<feature type="domain" description="Rho-GAP" evidence="11">
    <location>
        <begin position="497"/>
        <end position="712"/>
    </location>
</feature>
<feature type="compositionally biased region" description="Polar residues" evidence="9">
    <location>
        <begin position="191"/>
        <end position="207"/>
    </location>
</feature>
<keyword evidence="1" id="KW-0343">GTPase activation</keyword>
<dbReference type="InterPro" id="IPR051025">
    <property type="entry name" value="RhoGAP"/>
</dbReference>
<dbReference type="Ensembl" id="ENSSLUT00000029739.1">
    <property type="protein sequence ID" value="ENSSLUP00000028811.1"/>
    <property type="gene ID" value="ENSSLUG00000012964.1"/>
</dbReference>
<protein>
    <recommendedName>
        <fullName evidence="6">Rho GTPase-activating protein 29</fullName>
    </recommendedName>
    <alternativeName>
        <fullName evidence="7">Rho-type GTPase-activating protein 29</fullName>
    </alternativeName>
</protein>
<dbReference type="PROSITE" id="PS50081">
    <property type="entry name" value="ZF_DAG_PE_2"/>
    <property type="match status" value="1"/>
</dbReference>
<dbReference type="SUPFAM" id="SSF103657">
    <property type="entry name" value="BAR/IMD domain-like"/>
    <property type="match status" value="1"/>
</dbReference>
<reference evidence="13" key="1">
    <citation type="submission" date="2025-08" db="UniProtKB">
        <authorList>
            <consortium name="Ensembl"/>
        </authorList>
    </citation>
    <scope>IDENTIFICATION</scope>
</reference>
<dbReference type="PROSITE" id="PS51741">
    <property type="entry name" value="F_BAR"/>
    <property type="match status" value="1"/>
</dbReference>
<dbReference type="GO" id="GO:0005829">
    <property type="term" value="C:cytosol"/>
    <property type="evidence" value="ECO:0007669"/>
    <property type="project" value="UniProtKB-ARBA"/>
</dbReference>
<feature type="domain" description="Phorbol-ester/DAG-type" evidence="10">
    <location>
        <begin position="438"/>
        <end position="483"/>
    </location>
</feature>
<dbReference type="InterPro" id="IPR031160">
    <property type="entry name" value="F_BAR_dom"/>
</dbReference>
<evidence type="ECO:0000256" key="1">
    <source>
        <dbReference type="ARBA" id="ARBA00022468"/>
    </source>
</evidence>
<dbReference type="CDD" id="cd20816">
    <property type="entry name" value="C1_GMIP-like"/>
    <property type="match status" value="1"/>
</dbReference>
<evidence type="ECO:0000259" key="12">
    <source>
        <dbReference type="PROSITE" id="PS51741"/>
    </source>
</evidence>
<dbReference type="AlphaFoldDB" id="A0A8C9YS25"/>
<keyword evidence="3" id="KW-0863">Zinc-finger</keyword>
<feature type="region of interest" description="Disordered" evidence="9">
    <location>
        <begin position="185"/>
        <end position="209"/>
    </location>
</feature>
<evidence type="ECO:0000313" key="14">
    <source>
        <dbReference type="Proteomes" id="UP000694568"/>
    </source>
</evidence>
<organism evidence="13 14">
    <name type="scientific">Sander lucioperca</name>
    <name type="common">Pike-perch</name>
    <name type="synonym">Perca lucioperca</name>
    <dbReference type="NCBI Taxonomy" id="283035"/>
    <lineage>
        <taxon>Eukaryota</taxon>
        <taxon>Metazoa</taxon>
        <taxon>Chordata</taxon>
        <taxon>Craniata</taxon>
        <taxon>Vertebrata</taxon>
        <taxon>Euteleostomi</taxon>
        <taxon>Actinopterygii</taxon>
        <taxon>Neopterygii</taxon>
        <taxon>Teleostei</taxon>
        <taxon>Neoteleostei</taxon>
        <taxon>Acanthomorphata</taxon>
        <taxon>Eupercaria</taxon>
        <taxon>Perciformes</taxon>
        <taxon>Percoidei</taxon>
        <taxon>Percidae</taxon>
        <taxon>Luciopercinae</taxon>
        <taxon>Sander</taxon>
    </lineage>
</organism>
<dbReference type="Gene3D" id="1.20.1270.60">
    <property type="entry name" value="Arfaptin homology (AH) domain/BAR domain"/>
    <property type="match status" value="1"/>
</dbReference>
<evidence type="ECO:0000259" key="10">
    <source>
        <dbReference type="PROSITE" id="PS50081"/>
    </source>
</evidence>
<keyword evidence="4" id="KW-0862">Zinc</keyword>
<reference evidence="13" key="2">
    <citation type="submission" date="2025-09" db="UniProtKB">
        <authorList>
            <consortium name="Ensembl"/>
        </authorList>
    </citation>
    <scope>IDENTIFICATION</scope>
</reference>
<evidence type="ECO:0000256" key="9">
    <source>
        <dbReference type="SAM" id="MobiDB-lite"/>
    </source>
</evidence>
<evidence type="ECO:0000259" key="11">
    <source>
        <dbReference type="PROSITE" id="PS50238"/>
    </source>
</evidence>
<feature type="region of interest" description="Disordered" evidence="9">
    <location>
        <begin position="347"/>
        <end position="414"/>
    </location>
</feature>
<name>A0A8C9YS25_SANLU</name>
<dbReference type="Pfam" id="PF00130">
    <property type="entry name" value="C1_1"/>
    <property type="match status" value="1"/>
</dbReference>
<feature type="compositionally biased region" description="Low complexity" evidence="9">
    <location>
        <begin position="933"/>
        <end position="945"/>
    </location>
</feature>
<dbReference type="InterPro" id="IPR002219">
    <property type="entry name" value="PKC_DAG/PE"/>
</dbReference>
<dbReference type="PANTHER" id="PTHR15228">
    <property type="entry name" value="SPERMATHECAL PHYSIOLOGY VARIANT"/>
    <property type="match status" value="1"/>
</dbReference>
<feature type="domain" description="F-BAR" evidence="12">
    <location>
        <begin position="41"/>
        <end position="304"/>
    </location>
</feature>
<gene>
    <name evidence="13" type="primary">LOC116045864</name>
</gene>
<dbReference type="SMART" id="SM00109">
    <property type="entry name" value="C1"/>
    <property type="match status" value="1"/>
</dbReference>
<feature type="region of interest" description="Disordered" evidence="9">
    <location>
        <begin position="845"/>
        <end position="869"/>
    </location>
</feature>
<dbReference type="GO" id="GO:0007165">
    <property type="term" value="P:signal transduction"/>
    <property type="evidence" value="ECO:0007669"/>
    <property type="project" value="InterPro"/>
</dbReference>
<evidence type="ECO:0000256" key="4">
    <source>
        <dbReference type="ARBA" id="ARBA00022833"/>
    </source>
</evidence>
<dbReference type="InterPro" id="IPR008936">
    <property type="entry name" value="Rho_GTPase_activation_prot"/>
</dbReference>
<feature type="compositionally biased region" description="Low complexity" evidence="9">
    <location>
        <begin position="982"/>
        <end position="999"/>
    </location>
</feature>
<dbReference type="PROSITE" id="PS50238">
    <property type="entry name" value="RHOGAP"/>
    <property type="match status" value="1"/>
</dbReference>
<feature type="region of interest" description="Disordered" evidence="9">
    <location>
        <begin position="933"/>
        <end position="960"/>
    </location>
</feature>
<evidence type="ECO:0000256" key="6">
    <source>
        <dbReference type="ARBA" id="ARBA00040783"/>
    </source>
</evidence>
<evidence type="ECO:0000313" key="13">
    <source>
        <dbReference type="Ensembl" id="ENSSLUP00000028811.1"/>
    </source>
</evidence>
<dbReference type="SUPFAM" id="SSF57889">
    <property type="entry name" value="Cysteine-rich domain"/>
    <property type="match status" value="1"/>
</dbReference>
<feature type="region of interest" description="Disordered" evidence="9">
    <location>
        <begin position="982"/>
        <end position="1028"/>
    </location>
</feature>
<dbReference type="InterPro" id="IPR027267">
    <property type="entry name" value="AH/BAR_dom_sf"/>
</dbReference>
<dbReference type="GeneTree" id="ENSGT00950000183110"/>
<dbReference type="Proteomes" id="UP000694568">
    <property type="component" value="Unplaced"/>
</dbReference>
<evidence type="ECO:0000256" key="5">
    <source>
        <dbReference type="ARBA" id="ARBA00023054"/>
    </source>
</evidence>
<dbReference type="PROSITE" id="PS00479">
    <property type="entry name" value="ZF_DAG_PE_1"/>
    <property type="match status" value="1"/>
</dbReference>
<sequence>MGDVDNGSGLGIPQTRRSRVRHHLSFPSFRASPEVALAREEEVDLTLLKNESGVESALLYAKTWSKYIKDLLAWMDKRLAMDIEYAKSYAKMAESAKTLASQQDYMPFSDIYVSTFKNDIEYKQLFIQTALALQTNKFIQPLLARKSELDKLRKDIKEQWQREQKKMQEADATLRKARVLKAQRREEYQKAHSSTNRSQEEQSNAANKQLEKKRKLEEEALQKAEEAQDQYQSCMADAGVRRMDLTNAKSTILTQIREMVFQCDLTLKAVTVNWFQMQQAQTVSLPAHYQALSESAKLYEPGECYAEFVRNLPKNLPKERMHLDSTSSDNTRYQGISQVTLRAWASSSQGSQSGMCSDSESAGGSSESRSMDSPTASPGDFKRRLPRTPSTGTMSSADDLDEREPPSPSDNGLAEMVTETASSPGPFRNAQMSKAAQTHKLRKLRAPSKCRECDSLVVFHGAECEECSLACHKKCLETLAIQCGHKKLQGRLHLFGIDFTQAAKNSPDGIPFIIKKCTSEIECRALNIKGIYRVNGAKSRVEKLCQAFENGKDLVELSDLSPHDISNVLKLYLRQLPEPLILYRYYNDIIGLAKECQRVIVEEADKPQSTHAVEKGGTSIQLNRVIFKIRDLLRQLPTTNYRTLRFLIAHLNRVTEQAEENKMTASNLGIIFGPTLIKPRQTDTEVSLSSLVDYPYQALMVELLVRHFQAVFDASLLSGSDITTAGQASPRLTPQEKVQRLSRHSTSLMDIKEVKRDLREPKSLDRLNGMQTSSEGEVQRSTLVFGRPSTTIPSTTAVAPKVQLRSQRTRHVSRPISMPLERLPTPAQISERNCCNTAAKVDVSSVERDPVSETIQEIPEPEKARQSSSSRVSTYYITPFIDTQSMQRRTWDRKYKHYDVTPRTAMIVANLPSASSGVQPVKATLPVTVTTASVSSSSPNLPLTLRAPRTLQPPPGTFYKPPVSINSRARTLPNWTTTVSTVTTTTPTTTTSSLTPTNSAQVVTQSPALTSPPQTCSPDDLSPSETKPVYQRLRPRRLQELEHREAHFV</sequence>
<dbReference type="Pfam" id="PF00620">
    <property type="entry name" value="RhoGAP"/>
    <property type="match status" value="1"/>
</dbReference>
<dbReference type="InterPro" id="IPR000198">
    <property type="entry name" value="RhoGAP_dom"/>
</dbReference>
<feature type="region of interest" description="Disordered" evidence="9">
    <location>
        <begin position="420"/>
        <end position="439"/>
    </location>
</feature>
<evidence type="ECO:0000256" key="8">
    <source>
        <dbReference type="PROSITE-ProRule" id="PRU01077"/>
    </source>
</evidence>
<evidence type="ECO:0000256" key="2">
    <source>
        <dbReference type="ARBA" id="ARBA00022723"/>
    </source>
</evidence>
<accession>A0A8C9YS25</accession>
<feature type="compositionally biased region" description="Low complexity" evidence="9">
    <location>
        <begin position="347"/>
        <end position="373"/>
    </location>
</feature>
<dbReference type="SMART" id="SM00324">
    <property type="entry name" value="RhoGAP"/>
    <property type="match status" value="1"/>
</dbReference>
<proteinExistence type="predicted"/>